<comment type="caution">
    <text evidence="3">The sequence shown here is derived from an EMBL/GenBank/DDBJ whole genome shotgun (WGS) entry which is preliminary data.</text>
</comment>
<proteinExistence type="predicted"/>
<dbReference type="PANTHER" id="PTHR32204:SF0">
    <property type="entry name" value="ATPASE RAVA"/>
    <property type="match status" value="1"/>
</dbReference>
<organism evidence="3">
    <name type="scientific">marine sediment metagenome</name>
    <dbReference type="NCBI Taxonomy" id="412755"/>
    <lineage>
        <taxon>unclassified sequences</taxon>
        <taxon>metagenomes</taxon>
        <taxon>ecological metagenomes</taxon>
    </lineage>
</organism>
<evidence type="ECO:0000259" key="1">
    <source>
        <dbReference type="Pfam" id="PF17868"/>
    </source>
</evidence>
<dbReference type="PANTHER" id="PTHR32204">
    <property type="entry name" value="ATPASE RAVA"/>
    <property type="match status" value="1"/>
</dbReference>
<evidence type="ECO:0000259" key="2">
    <source>
        <dbReference type="Pfam" id="PF20030"/>
    </source>
</evidence>
<name>A0A0F9PS47_9ZZZZ</name>
<dbReference type="InterPro" id="IPR041538">
    <property type="entry name" value="RavA-like_AAA_lid"/>
</dbReference>
<dbReference type="SUPFAM" id="SSF52540">
    <property type="entry name" value="P-loop containing nucleoside triphosphate hydrolases"/>
    <property type="match status" value="1"/>
</dbReference>
<gene>
    <name evidence="3" type="ORF">LCGC14_1103220</name>
</gene>
<dbReference type="Pfam" id="PF20030">
    <property type="entry name" value="bpMoxR"/>
    <property type="match status" value="1"/>
</dbReference>
<evidence type="ECO:0008006" key="4">
    <source>
        <dbReference type="Google" id="ProtNLM"/>
    </source>
</evidence>
<dbReference type="Pfam" id="PF17868">
    <property type="entry name" value="AAA_lid_8"/>
    <property type="match status" value="1"/>
</dbReference>
<dbReference type="Gene3D" id="3.40.50.300">
    <property type="entry name" value="P-loop containing nucleotide triphosphate hydrolases"/>
    <property type="match status" value="1"/>
</dbReference>
<evidence type="ECO:0000313" key="3">
    <source>
        <dbReference type="EMBL" id="KKN03891.1"/>
    </source>
</evidence>
<dbReference type="InterPro" id="IPR027417">
    <property type="entry name" value="P-loop_NTPase"/>
</dbReference>
<accession>A0A0F9PS47</accession>
<feature type="domain" description="ATPase RavA-like AAA lid" evidence="1">
    <location>
        <begin position="207"/>
        <end position="271"/>
    </location>
</feature>
<dbReference type="InterPro" id="IPR045427">
    <property type="entry name" value="MoxR"/>
</dbReference>
<sequence>MDTNFFERKHIIECCWLAVLSSQHLIMLGPPGTGKSYLINSMCEHIEDTNYFQWLLTRFSTPEELFGPVSLKGLENDEYRRITANKLPEAHISFCDEIFKANAAILNSMLTLINERAFDNGSTRINVPLISMFGASNELPEVGELDALYDRFIFKFWLPYIQEGSNWCKLIAMGATSPPSWPGTTISLEELQKAQFDVMTVTLPEAIINTMRDIKMTLEREGVVASDRRWKQTVRVLQARAWLAGRNEIEEQDLELLCDMLWKEPEQRSVLVSKILSVTNPLDLEATKLYDDCLEVFTNFSPEVNESTKTEIAAKLKMALDKINSTLKIADPVKIKKMKSVQSTIKGWYRQVVEAIDI</sequence>
<dbReference type="InterPro" id="IPR050513">
    <property type="entry name" value="RavA_ATPases"/>
</dbReference>
<reference evidence="3" key="1">
    <citation type="journal article" date="2015" name="Nature">
        <title>Complex archaea that bridge the gap between prokaryotes and eukaryotes.</title>
        <authorList>
            <person name="Spang A."/>
            <person name="Saw J.H."/>
            <person name="Jorgensen S.L."/>
            <person name="Zaremba-Niedzwiedzka K."/>
            <person name="Martijn J."/>
            <person name="Lind A.E."/>
            <person name="van Eijk R."/>
            <person name="Schleper C."/>
            <person name="Guy L."/>
            <person name="Ettema T.J."/>
        </authorList>
    </citation>
    <scope>NUCLEOTIDE SEQUENCE</scope>
</reference>
<feature type="domain" description="MoxR" evidence="2">
    <location>
        <begin position="2"/>
        <end position="163"/>
    </location>
</feature>
<protein>
    <recommendedName>
        <fullName evidence="4">AAA+ ATPase domain-containing protein</fullName>
    </recommendedName>
</protein>
<dbReference type="AlphaFoldDB" id="A0A0F9PS47"/>
<dbReference type="EMBL" id="LAZR01004984">
    <property type="protein sequence ID" value="KKN03891.1"/>
    <property type="molecule type" value="Genomic_DNA"/>
</dbReference>
<dbReference type="CDD" id="cd00009">
    <property type="entry name" value="AAA"/>
    <property type="match status" value="1"/>
</dbReference>